<reference evidence="2" key="2">
    <citation type="submission" date="2020-11" db="EMBL/GenBank/DDBJ databases">
        <title>Whole genome sequencing of Colletotrichum sp.</title>
        <authorList>
            <person name="Li H."/>
        </authorList>
    </citation>
    <scope>NUCLEOTIDE SEQUENCE</scope>
    <source>
        <strain evidence="2">CkLH20</strain>
    </source>
</reference>
<proteinExistence type="predicted"/>
<feature type="region of interest" description="Disordered" evidence="1">
    <location>
        <begin position="701"/>
        <end position="721"/>
    </location>
</feature>
<name>A0A9P6LJC7_9PEZI</name>
<comment type="caution">
    <text evidence="2">The sequence shown here is derived from an EMBL/GenBank/DDBJ whole genome shotgun (WGS) entry which is preliminary data.</text>
</comment>
<feature type="compositionally biased region" description="Low complexity" evidence="1">
    <location>
        <begin position="705"/>
        <end position="715"/>
    </location>
</feature>
<dbReference type="Proteomes" id="UP000781932">
    <property type="component" value="Unassembled WGS sequence"/>
</dbReference>
<evidence type="ECO:0000313" key="2">
    <source>
        <dbReference type="EMBL" id="KAF9878234.1"/>
    </source>
</evidence>
<dbReference type="OrthoDB" id="3886018at2759"/>
<protein>
    <submittedName>
        <fullName evidence="2">Uncharacterized protein</fullName>
    </submittedName>
</protein>
<organism evidence="2 3">
    <name type="scientific">Colletotrichum karsti</name>
    <dbReference type="NCBI Taxonomy" id="1095194"/>
    <lineage>
        <taxon>Eukaryota</taxon>
        <taxon>Fungi</taxon>
        <taxon>Dikarya</taxon>
        <taxon>Ascomycota</taxon>
        <taxon>Pezizomycotina</taxon>
        <taxon>Sordariomycetes</taxon>
        <taxon>Hypocreomycetidae</taxon>
        <taxon>Glomerellales</taxon>
        <taxon>Glomerellaceae</taxon>
        <taxon>Colletotrichum</taxon>
        <taxon>Colletotrichum boninense species complex</taxon>
    </lineage>
</organism>
<keyword evidence="3" id="KW-1185">Reference proteome</keyword>
<feature type="region of interest" description="Disordered" evidence="1">
    <location>
        <begin position="174"/>
        <end position="219"/>
    </location>
</feature>
<accession>A0A9P6LJC7</accession>
<sequence>MSPTHHKKSVKMKQQAVVGTLGEAVTNGASPYATALAFEPHLQWKRFTGKIGIWMYVVLKIQLVLSTIRRTQSRRSINLCNPLATTKLVSALQVFSFPGKILQFDITQTTPFYITTTSPGGDSPTIVPVIFPLDNPLPVICFGCIISFPPNLVLNTPRFCIQFLGLKIGNCPPKKDNGGSSDGDDDGGDNDDEESKSKTKDEASSDKSTATSTSTSTSTSSCTTIVTATHQSVFCSVTVTQGPGSQQISQTVGTCMTSAYTTITGCSAMPVATTVTATSTTTTKFPEPTCEFWTCGGGACPARTKSRPKEQVLNALGKRGIPAQGEWPDPSDMDEDFDRFIGDQLAIIEDFTPIPAIHTGYEPKIVEHATGMTTSNYVLFQRQVTALALQGLYGCTAVVIVSQRGAWAAHIWETDMDNMNRYINRIQTGINFGLHPQPGRPGHDVFKYGLADLYGEPELGPVGTMFGETDDYSQWTMSPRDLNTRAFIIAPRERVERMVAGMIVPESIVNDPNSNVGILMYPETVEKLKSLILENFDDIPVEIVEYSPAVVSYAIFMEYISPHTTAERRRQLEKEVPEYHTYNQFLEPNGKLLLQYRPARTCNDQAAWRLFIEDHQVGGRTDQWTPNEGQIFERLFVNHLNQVGRKHANARTPHASVSIILVSIDRDRREQANLRASHAAISIDFKFFLIAFSSINQIKREQTNSSTTTTSSSSSKAHRRSRHLLATKVNLGSAIPRHDIKEQPWPPSLKDLKTAHNRKDCKYVADDNGPGKFSCDGLSEFKCEKDPSYDAGKLSSSVSCGSGINQSSWYSIVICWFPTK</sequence>
<gene>
    <name evidence="2" type="ORF">CkaCkLH20_04272</name>
</gene>
<feature type="compositionally biased region" description="Low complexity" evidence="1">
    <location>
        <begin position="206"/>
        <end position="219"/>
    </location>
</feature>
<feature type="compositionally biased region" description="Acidic residues" evidence="1">
    <location>
        <begin position="182"/>
        <end position="194"/>
    </location>
</feature>
<evidence type="ECO:0000313" key="3">
    <source>
        <dbReference type="Proteomes" id="UP000781932"/>
    </source>
</evidence>
<evidence type="ECO:0000256" key="1">
    <source>
        <dbReference type="SAM" id="MobiDB-lite"/>
    </source>
</evidence>
<reference evidence="2" key="1">
    <citation type="submission" date="2020-03" db="EMBL/GenBank/DDBJ databases">
        <authorList>
            <person name="He L."/>
        </authorList>
    </citation>
    <scope>NUCLEOTIDE SEQUENCE</scope>
    <source>
        <strain evidence="2">CkLH20</strain>
    </source>
</reference>
<dbReference type="GeneID" id="62160065"/>
<dbReference type="AlphaFoldDB" id="A0A9P6LJC7"/>
<feature type="compositionally biased region" description="Basic and acidic residues" evidence="1">
    <location>
        <begin position="195"/>
        <end position="205"/>
    </location>
</feature>
<dbReference type="EMBL" id="JAATWM020000011">
    <property type="protein sequence ID" value="KAF9878234.1"/>
    <property type="molecule type" value="Genomic_DNA"/>
</dbReference>
<dbReference type="RefSeq" id="XP_038747695.1">
    <property type="nucleotide sequence ID" value="XM_038886991.1"/>
</dbReference>